<gene>
    <name evidence="1" type="ORF">HINF_LOCUS50124</name>
    <name evidence="2" type="ORF">HINF_LOCUS63950</name>
</gene>
<name>A0AA86QZB9_9EUKA</name>
<reference evidence="1" key="1">
    <citation type="submission" date="2023-06" db="EMBL/GenBank/DDBJ databases">
        <authorList>
            <person name="Kurt Z."/>
        </authorList>
    </citation>
    <scope>NUCLEOTIDE SEQUENCE</scope>
</reference>
<dbReference type="PROSITE" id="PS51450">
    <property type="entry name" value="LRR"/>
    <property type="match status" value="1"/>
</dbReference>
<dbReference type="EMBL" id="CATOUU010000953">
    <property type="protein sequence ID" value="CAI9962479.1"/>
    <property type="molecule type" value="Genomic_DNA"/>
</dbReference>
<reference evidence="2 3" key="2">
    <citation type="submission" date="2024-07" db="EMBL/GenBank/DDBJ databases">
        <authorList>
            <person name="Akdeniz Z."/>
        </authorList>
    </citation>
    <scope>NUCLEOTIDE SEQUENCE [LARGE SCALE GENOMIC DNA]</scope>
</reference>
<dbReference type="SUPFAM" id="SSF52058">
    <property type="entry name" value="L domain-like"/>
    <property type="match status" value="1"/>
</dbReference>
<evidence type="ECO:0000313" key="1">
    <source>
        <dbReference type="EMBL" id="CAI9962479.1"/>
    </source>
</evidence>
<dbReference type="Proteomes" id="UP001642409">
    <property type="component" value="Unassembled WGS sequence"/>
</dbReference>
<dbReference type="EMBL" id="CAXDID020000405">
    <property type="protein sequence ID" value="CAL6088073.1"/>
    <property type="molecule type" value="Genomic_DNA"/>
</dbReference>
<dbReference type="InterPro" id="IPR001611">
    <property type="entry name" value="Leu-rich_rpt"/>
</dbReference>
<evidence type="ECO:0000313" key="2">
    <source>
        <dbReference type="EMBL" id="CAL6088073.1"/>
    </source>
</evidence>
<dbReference type="AlphaFoldDB" id="A0AA86QZB9"/>
<sequence>MQKFASQIINQELTIQNDQDKKSLNFLKDLDVSKLVLKWANRVDFESIPDKVQHLNITGDFNLNGIQKLQLKTFIYKYEPQKQKENWNDKDEIINLNQIQTMERLQLCGFTALDFQSFQELNQLKCLNLSQNKLMKPSQINFQNLTRLEMVHSSLHDISFLESIQNLTEVSQNKIKNLDPLRNHKHLKYLDASDNEIKQLPKSLGTNLRLLKTMVNLNSQIWLITIQKIQNYLLNLQMYNYQI</sequence>
<dbReference type="InterPro" id="IPR032675">
    <property type="entry name" value="LRR_dom_sf"/>
</dbReference>
<keyword evidence="3" id="KW-1185">Reference proteome</keyword>
<evidence type="ECO:0000313" key="3">
    <source>
        <dbReference type="Proteomes" id="UP001642409"/>
    </source>
</evidence>
<accession>A0AA86QZB9</accession>
<protein>
    <submittedName>
        <fullName evidence="1">Leucine-rich repeat domain-containing protein</fullName>
    </submittedName>
    <submittedName>
        <fullName evidence="2">Leucine-rich_repeat domain-containing protein</fullName>
    </submittedName>
</protein>
<dbReference type="Gene3D" id="3.80.10.10">
    <property type="entry name" value="Ribonuclease Inhibitor"/>
    <property type="match status" value="2"/>
</dbReference>
<proteinExistence type="predicted"/>
<organism evidence="1">
    <name type="scientific">Hexamita inflata</name>
    <dbReference type="NCBI Taxonomy" id="28002"/>
    <lineage>
        <taxon>Eukaryota</taxon>
        <taxon>Metamonada</taxon>
        <taxon>Diplomonadida</taxon>
        <taxon>Hexamitidae</taxon>
        <taxon>Hexamitinae</taxon>
        <taxon>Hexamita</taxon>
    </lineage>
</organism>
<comment type="caution">
    <text evidence="1">The sequence shown here is derived from an EMBL/GenBank/DDBJ whole genome shotgun (WGS) entry which is preliminary data.</text>
</comment>